<gene>
    <name evidence="1" type="ORF">NQ318_009027</name>
</gene>
<name>A0AAV8YUI4_9CUCU</name>
<dbReference type="AlphaFoldDB" id="A0AAV8YUI4"/>
<organism evidence="1 2">
    <name type="scientific">Aromia moschata</name>
    <dbReference type="NCBI Taxonomy" id="1265417"/>
    <lineage>
        <taxon>Eukaryota</taxon>
        <taxon>Metazoa</taxon>
        <taxon>Ecdysozoa</taxon>
        <taxon>Arthropoda</taxon>
        <taxon>Hexapoda</taxon>
        <taxon>Insecta</taxon>
        <taxon>Pterygota</taxon>
        <taxon>Neoptera</taxon>
        <taxon>Endopterygota</taxon>
        <taxon>Coleoptera</taxon>
        <taxon>Polyphaga</taxon>
        <taxon>Cucujiformia</taxon>
        <taxon>Chrysomeloidea</taxon>
        <taxon>Cerambycidae</taxon>
        <taxon>Cerambycinae</taxon>
        <taxon>Callichromatini</taxon>
        <taxon>Aromia</taxon>
    </lineage>
</organism>
<dbReference type="EMBL" id="JAPWTK010000040">
    <property type="protein sequence ID" value="KAJ8955134.1"/>
    <property type="molecule type" value="Genomic_DNA"/>
</dbReference>
<protein>
    <submittedName>
        <fullName evidence="1">Uncharacterized protein</fullName>
    </submittedName>
</protein>
<reference evidence="1" key="1">
    <citation type="journal article" date="2023" name="Insect Mol. Biol.">
        <title>Genome sequencing provides insights into the evolution of gene families encoding plant cell wall-degrading enzymes in longhorned beetles.</title>
        <authorList>
            <person name="Shin N.R."/>
            <person name="Okamura Y."/>
            <person name="Kirsch R."/>
            <person name="Pauchet Y."/>
        </authorList>
    </citation>
    <scope>NUCLEOTIDE SEQUENCE</scope>
    <source>
        <strain evidence="1">AMC_N1</strain>
    </source>
</reference>
<dbReference type="PANTHER" id="PTHR47326:SF1">
    <property type="entry name" value="HTH PSQ-TYPE DOMAIN-CONTAINING PROTEIN"/>
    <property type="match status" value="1"/>
</dbReference>
<dbReference type="GO" id="GO:0003676">
    <property type="term" value="F:nucleic acid binding"/>
    <property type="evidence" value="ECO:0007669"/>
    <property type="project" value="InterPro"/>
</dbReference>
<accession>A0AAV8YUI4</accession>
<sequence length="194" mass="22941">MSTHNEKVDMLLVYGESQRTLEEQFSYAPRDTPNVILKTIPGTRFGKSVVRLNLKYSYQENGYHDYKLHNLEHLSDPHQQRRINYVAQVMVNLEINDNRFFHHVLWTDESRFVSNGKPNRKNEHFWATENPHFVNTIDNQGHFGINVWCVSDIDNFFKNNFLCFSKMSHDSCEQTCVSCMTELHRIKQELSNNI</sequence>
<dbReference type="Gene3D" id="3.30.420.10">
    <property type="entry name" value="Ribonuclease H-like superfamily/Ribonuclease H"/>
    <property type="match status" value="1"/>
</dbReference>
<proteinExistence type="predicted"/>
<evidence type="ECO:0000313" key="2">
    <source>
        <dbReference type="Proteomes" id="UP001162162"/>
    </source>
</evidence>
<comment type="caution">
    <text evidence="1">The sequence shown here is derived from an EMBL/GenBank/DDBJ whole genome shotgun (WGS) entry which is preliminary data.</text>
</comment>
<dbReference type="InterPro" id="IPR036397">
    <property type="entry name" value="RNaseH_sf"/>
</dbReference>
<keyword evidence="2" id="KW-1185">Reference proteome</keyword>
<dbReference type="Proteomes" id="UP001162162">
    <property type="component" value="Unassembled WGS sequence"/>
</dbReference>
<dbReference type="PANTHER" id="PTHR47326">
    <property type="entry name" value="TRANSPOSABLE ELEMENT TC3 TRANSPOSASE-LIKE PROTEIN"/>
    <property type="match status" value="1"/>
</dbReference>
<evidence type="ECO:0000313" key="1">
    <source>
        <dbReference type="EMBL" id="KAJ8955134.1"/>
    </source>
</evidence>